<keyword evidence="3" id="KW-1185">Reference proteome</keyword>
<evidence type="ECO:0000313" key="3">
    <source>
        <dbReference type="Proteomes" id="UP001458880"/>
    </source>
</evidence>
<evidence type="ECO:0000313" key="2">
    <source>
        <dbReference type="EMBL" id="KAK9720147.1"/>
    </source>
</evidence>
<comment type="caution">
    <text evidence="2">The sequence shown here is derived from an EMBL/GenBank/DDBJ whole genome shotgun (WGS) entry which is preliminary data.</text>
</comment>
<organism evidence="2 3">
    <name type="scientific">Popillia japonica</name>
    <name type="common">Japanese beetle</name>
    <dbReference type="NCBI Taxonomy" id="7064"/>
    <lineage>
        <taxon>Eukaryota</taxon>
        <taxon>Metazoa</taxon>
        <taxon>Ecdysozoa</taxon>
        <taxon>Arthropoda</taxon>
        <taxon>Hexapoda</taxon>
        <taxon>Insecta</taxon>
        <taxon>Pterygota</taxon>
        <taxon>Neoptera</taxon>
        <taxon>Endopterygota</taxon>
        <taxon>Coleoptera</taxon>
        <taxon>Polyphaga</taxon>
        <taxon>Scarabaeiformia</taxon>
        <taxon>Scarabaeidae</taxon>
        <taxon>Rutelinae</taxon>
        <taxon>Popillia</taxon>
    </lineage>
</organism>
<dbReference type="PANTHER" id="PTHR33273:SF2">
    <property type="entry name" value="ENDONUCLEASE_EXONUCLEASE_PHOSPHATASE DOMAIN-CONTAINING PROTEIN"/>
    <property type="match status" value="1"/>
</dbReference>
<dbReference type="GO" id="GO:0004519">
    <property type="term" value="F:endonuclease activity"/>
    <property type="evidence" value="ECO:0007669"/>
    <property type="project" value="UniProtKB-KW"/>
</dbReference>
<dbReference type="Proteomes" id="UP001458880">
    <property type="component" value="Unassembled WGS sequence"/>
</dbReference>
<proteinExistence type="predicted"/>
<name>A0AAW1KKY8_POPJA</name>
<dbReference type="InterPro" id="IPR036691">
    <property type="entry name" value="Endo/exonu/phosph_ase_sf"/>
</dbReference>
<dbReference type="Pfam" id="PF14529">
    <property type="entry name" value="Exo_endo_phos_2"/>
    <property type="match status" value="1"/>
</dbReference>
<reference evidence="2 3" key="1">
    <citation type="journal article" date="2024" name="BMC Genomics">
        <title>De novo assembly and annotation of Popillia japonica's genome with initial clues to its potential as an invasive pest.</title>
        <authorList>
            <person name="Cucini C."/>
            <person name="Boschi S."/>
            <person name="Funari R."/>
            <person name="Cardaioli E."/>
            <person name="Iannotti N."/>
            <person name="Marturano G."/>
            <person name="Paoli F."/>
            <person name="Bruttini M."/>
            <person name="Carapelli A."/>
            <person name="Frati F."/>
            <person name="Nardi F."/>
        </authorList>
    </citation>
    <scope>NUCLEOTIDE SEQUENCE [LARGE SCALE GENOMIC DNA]</scope>
    <source>
        <strain evidence="2">DMR45628</strain>
    </source>
</reference>
<dbReference type="SUPFAM" id="SSF56219">
    <property type="entry name" value="DNase I-like"/>
    <property type="match status" value="1"/>
</dbReference>
<accession>A0AAW1KKY8</accession>
<dbReference type="Gene3D" id="3.60.10.10">
    <property type="entry name" value="Endonuclease/exonuclease/phosphatase"/>
    <property type="match status" value="1"/>
</dbReference>
<dbReference type="CDD" id="cd09077">
    <property type="entry name" value="R1-I-EN"/>
    <property type="match status" value="1"/>
</dbReference>
<dbReference type="AlphaFoldDB" id="A0AAW1KKY8"/>
<gene>
    <name evidence="2" type="ORF">QE152_g22234</name>
</gene>
<protein>
    <submittedName>
        <fullName evidence="2">Endonuclease-reverse transcriptase</fullName>
    </submittedName>
</protein>
<dbReference type="InterPro" id="IPR005135">
    <property type="entry name" value="Endo/exonuclease/phosphatase"/>
</dbReference>
<sequence>MLYATVCENDIDIVLISEPNVKISLYHNYLLDKQQNVAVYIKNKNVGIQSFSLGEGYICIKWERWCMYACYCSPNIPLDDFKAFIDALANDIRATGLDAVVAGDFNSKSPMWGSPITDARGELLVEWAAEVGLNALNLGDEPTFERGNSKSHIDITWANEAMTRHIHEWTKNKRKELLNELENYIWADGYKIIMRRLGRLSPPYRSTTSQQMTIVKELFQTETQELRDSNQTAERVPAFLKEEEGAFPDRNTGIAGL</sequence>
<evidence type="ECO:0000259" key="1">
    <source>
        <dbReference type="Pfam" id="PF14529"/>
    </source>
</evidence>
<dbReference type="EMBL" id="JASPKY010000213">
    <property type="protein sequence ID" value="KAK9720147.1"/>
    <property type="molecule type" value="Genomic_DNA"/>
</dbReference>
<feature type="domain" description="Endonuclease/exonuclease/phosphatase" evidence="1">
    <location>
        <begin position="66"/>
        <end position="169"/>
    </location>
</feature>
<keyword evidence="2" id="KW-0378">Hydrolase</keyword>
<keyword evidence="2" id="KW-0255">Endonuclease</keyword>
<keyword evidence="2" id="KW-0540">Nuclease</keyword>
<dbReference type="PANTHER" id="PTHR33273">
    <property type="entry name" value="DOMAIN-CONTAINING PROTEIN, PUTATIVE-RELATED"/>
    <property type="match status" value="1"/>
</dbReference>